<feature type="compositionally biased region" description="Polar residues" evidence="1">
    <location>
        <begin position="18"/>
        <end position="27"/>
    </location>
</feature>
<gene>
    <name evidence="2" type="ORF">VP01_4075g1</name>
</gene>
<reference evidence="2 3" key="1">
    <citation type="submission" date="2015-08" db="EMBL/GenBank/DDBJ databases">
        <title>Next Generation Sequencing and Analysis of the Genome of Puccinia sorghi L Schw, the Causal Agent of Maize Common Rust.</title>
        <authorList>
            <person name="Rochi L."/>
            <person name="Burguener G."/>
            <person name="Darino M."/>
            <person name="Turjanski A."/>
            <person name="Kreff E."/>
            <person name="Dieguez M.J."/>
            <person name="Sacco F."/>
        </authorList>
    </citation>
    <scope>NUCLEOTIDE SEQUENCE [LARGE SCALE GENOMIC DNA]</scope>
    <source>
        <strain evidence="2 3">RO10H11247</strain>
    </source>
</reference>
<name>A0A0L6USB0_9BASI</name>
<keyword evidence="3" id="KW-1185">Reference proteome</keyword>
<comment type="caution">
    <text evidence="2">The sequence shown here is derived from an EMBL/GenBank/DDBJ whole genome shotgun (WGS) entry which is preliminary data.</text>
</comment>
<protein>
    <submittedName>
        <fullName evidence="2">Uncharacterized protein</fullName>
    </submittedName>
</protein>
<dbReference type="Proteomes" id="UP000037035">
    <property type="component" value="Unassembled WGS sequence"/>
</dbReference>
<evidence type="ECO:0000313" key="2">
    <source>
        <dbReference type="EMBL" id="KNZ51137.1"/>
    </source>
</evidence>
<dbReference type="AlphaFoldDB" id="A0A0L6USB0"/>
<accession>A0A0L6USB0</accession>
<dbReference type="VEuPathDB" id="FungiDB:VP01_4075g1"/>
<feature type="region of interest" description="Disordered" evidence="1">
    <location>
        <begin position="1"/>
        <end position="27"/>
    </location>
</feature>
<feature type="non-terminal residue" evidence="2">
    <location>
        <position position="1"/>
    </location>
</feature>
<organism evidence="2 3">
    <name type="scientific">Puccinia sorghi</name>
    <dbReference type="NCBI Taxonomy" id="27349"/>
    <lineage>
        <taxon>Eukaryota</taxon>
        <taxon>Fungi</taxon>
        <taxon>Dikarya</taxon>
        <taxon>Basidiomycota</taxon>
        <taxon>Pucciniomycotina</taxon>
        <taxon>Pucciniomycetes</taxon>
        <taxon>Pucciniales</taxon>
        <taxon>Pucciniaceae</taxon>
        <taxon>Puccinia</taxon>
    </lineage>
</organism>
<dbReference type="EMBL" id="LAVV01009141">
    <property type="protein sequence ID" value="KNZ51137.1"/>
    <property type="molecule type" value="Genomic_DNA"/>
</dbReference>
<proteinExistence type="predicted"/>
<evidence type="ECO:0000256" key="1">
    <source>
        <dbReference type="SAM" id="MobiDB-lite"/>
    </source>
</evidence>
<sequence length="90" mass="10129">SKSTLPMPDREPDILANQKPSTTVESNTMDKLETTILKKAIEAIPLLTINFESTTLINRRWGEVAARRMTQSRCFLKIQGNARKACTIHS</sequence>
<evidence type="ECO:0000313" key="3">
    <source>
        <dbReference type="Proteomes" id="UP000037035"/>
    </source>
</evidence>